<evidence type="ECO:0000256" key="1">
    <source>
        <dbReference type="SAM" id="Phobius"/>
    </source>
</evidence>
<proteinExistence type="predicted"/>
<accession>A0A0F9MZC1</accession>
<name>A0A0F9MZC1_9ZZZZ</name>
<evidence type="ECO:0000313" key="2">
    <source>
        <dbReference type="EMBL" id="KKM81940.1"/>
    </source>
</evidence>
<gene>
    <name evidence="2" type="ORF">LCGC14_1324720</name>
</gene>
<sequence length="642" mass="73840">MYQGKLNLYRFAKLANEELLLVGLLQAKGLYSTKFLEKYKKNPNHFKIKVIATKILYSLIFGILPLLPILTYFQIVNNLIDGLISVENIILTGSVFFGLYFALQFFNFFLMCILESSMIMSGSIFAWFKTLPISRDKLSKMAYLTMFRSFDIPIIVIIFGFPITMLIGTQNLIIFFVCLGISILNIIFSFDIVILLGKRLNRILNFNVTGSKKSLTIRMINILSYVFIILSSVYLIQWAFGNIEAIFLFVIGFKQPSFINLVLSIIPYPFNPSFLVSLVIIPMEISIALWVSTVIGLCLFMLLTWWVHSKVSRKLEAITYQESATVKKYLVEKEIQVEVKTHSPLSAFLRKDLLIATHDLKTFMAIIMPIILSCVFTFSFNFGYIGNAFVIERIIFIYFVGILLFSPIISMMLVYGIFNIENSGESVTASLPINPREQAKAKILLLLILQTLAVFAPLILYVTNSKITIFFFVSLLTLPFTWIFLIITVEMKILFFGKFRNYYKIEDINPENTMQKWTLIICLQYIIDFWIISMALIFAISFILIIFYMGVIFVGIIIVIFILGKIFPFIPEMGRVVFSEHKIEAPLYLISVEREKKDSGEETINYRCGNCKSKNSLKIINKALRQYQCLNCNANNYLKQKS</sequence>
<feature type="transmembrane region" description="Helical" evidence="1">
    <location>
        <begin position="222"/>
        <end position="253"/>
    </location>
</feature>
<dbReference type="EMBL" id="LAZR01007939">
    <property type="protein sequence ID" value="KKM81940.1"/>
    <property type="molecule type" value="Genomic_DNA"/>
</dbReference>
<feature type="transmembrane region" description="Helical" evidence="1">
    <location>
        <begin position="95"/>
        <end position="128"/>
    </location>
</feature>
<feature type="transmembrane region" description="Helical" evidence="1">
    <location>
        <begin position="360"/>
        <end position="382"/>
    </location>
</feature>
<protein>
    <submittedName>
        <fullName evidence="2">Uncharacterized protein</fullName>
    </submittedName>
</protein>
<feature type="transmembrane region" description="Helical" evidence="1">
    <location>
        <begin position="55"/>
        <end position="75"/>
    </location>
</feature>
<feature type="transmembrane region" description="Helical" evidence="1">
    <location>
        <begin position="443"/>
        <end position="463"/>
    </location>
</feature>
<feature type="transmembrane region" description="Helical" evidence="1">
    <location>
        <begin position="273"/>
        <end position="306"/>
    </location>
</feature>
<keyword evidence="1" id="KW-0472">Membrane</keyword>
<feature type="transmembrane region" description="Helical" evidence="1">
    <location>
        <begin position="394"/>
        <end position="418"/>
    </location>
</feature>
<feature type="transmembrane region" description="Helical" evidence="1">
    <location>
        <begin position="469"/>
        <end position="496"/>
    </location>
</feature>
<feature type="transmembrane region" description="Helical" evidence="1">
    <location>
        <begin position="149"/>
        <end position="167"/>
    </location>
</feature>
<organism evidence="2">
    <name type="scientific">marine sediment metagenome</name>
    <dbReference type="NCBI Taxonomy" id="412755"/>
    <lineage>
        <taxon>unclassified sequences</taxon>
        <taxon>metagenomes</taxon>
        <taxon>ecological metagenomes</taxon>
    </lineage>
</organism>
<reference evidence="2" key="1">
    <citation type="journal article" date="2015" name="Nature">
        <title>Complex archaea that bridge the gap between prokaryotes and eukaryotes.</title>
        <authorList>
            <person name="Spang A."/>
            <person name="Saw J.H."/>
            <person name="Jorgensen S.L."/>
            <person name="Zaremba-Niedzwiedzka K."/>
            <person name="Martijn J."/>
            <person name="Lind A.E."/>
            <person name="van Eijk R."/>
            <person name="Schleper C."/>
            <person name="Guy L."/>
            <person name="Ettema T.J."/>
        </authorList>
    </citation>
    <scope>NUCLEOTIDE SEQUENCE</scope>
</reference>
<feature type="transmembrane region" description="Helical" evidence="1">
    <location>
        <begin position="173"/>
        <end position="196"/>
    </location>
</feature>
<dbReference type="AlphaFoldDB" id="A0A0F9MZC1"/>
<keyword evidence="1" id="KW-1133">Transmembrane helix</keyword>
<feature type="transmembrane region" description="Helical" evidence="1">
    <location>
        <begin position="545"/>
        <end position="567"/>
    </location>
</feature>
<keyword evidence="1" id="KW-0812">Transmembrane</keyword>
<feature type="transmembrane region" description="Helical" evidence="1">
    <location>
        <begin position="517"/>
        <end position="539"/>
    </location>
</feature>
<comment type="caution">
    <text evidence="2">The sequence shown here is derived from an EMBL/GenBank/DDBJ whole genome shotgun (WGS) entry which is preliminary data.</text>
</comment>